<accession>A0A0G1S0N6</accession>
<dbReference type="STRING" id="1618364.UX86_C0035G0010"/>
<reference evidence="2 3" key="1">
    <citation type="journal article" date="2015" name="Nature">
        <title>rRNA introns, odd ribosomes, and small enigmatic genomes across a large radiation of phyla.</title>
        <authorList>
            <person name="Brown C.T."/>
            <person name="Hug L.A."/>
            <person name="Thomas B.C."/>
            <person name="Sharon I."/>
            <person name="Castelle C.J."/>
            <person name="Singh A."/>
            <person name="Wilkins M.J."/>
            <person name="Williams K.H."/>
            <person name="Banfield J.F."/>
        </authorList>
    </citation>
    <scope>NUCLEOTIDE SEQUENCE [LARGE SCALE GENOMIC DNA]</scope>
</reference>
<dbReference type="Proteomes" id="UP000034502">
    <property type="component" value="Unassembled WGS sequence"/>
</dbReference>
<keyword evidence="1" id="KW-1133">Transmembrane helix</keyword>
<evidence type="ECO:0000313" key="3">
    <source>
        <dbReference type="Proteomes" id="UP000034502"/>
    </source>
</evidence>
<sequence>MGKNRHKPKQRNFLGKIILYVFIIPIVCAFLVYMNSFITRKWKGIGRFTRVFVEESGVRIESFDPRLKTGILFRLPGELEIMTLGGNGRWKINAMKQLESKYGADWARDSIADYLGISVTGGAKMGITDEIAWKRLKNAGHQQELEMNREADMIREIKDVDSEIYFVLGSNWPVYAGKWFLTTDLAAQDTRITIVNTTDTDGLGSHAARAAESAGLKVVMIINEEIGAEGCTVSGNSGENKKMTAIWMMDVYRCKWNEDGTLDSGDYTLRLGSDYRKWWLGEN</sequence>
<organism evidence="2 3">
    <name type="scientific">Candidatus Amesbacteria bacterium GW2011_GWC1_47_15</name>
    <dbReference type="NCBI Taxonomy" id="1618364"/>
    <lineage>
        <taxon>Bacteria</taxon>
        <taxon>Candidatus Amesiibacteriota</taxon>
    </lineage>
</organism>
<keyword evidence="1" id="KW-0472">Membrane</keyword>
<dbReference type="EMBL" id="LCNU01000035">
    <property type="protein sequence ID" value="KKU63069.1"/>
    <property type="molecule type" value="Genomic_DNA"/>
</dbReference>
<comment type="caution">
    <text evidence="2">The sequence shown here is derived from an EMBL/GenBank/DDBJ whole genome shotgun (WGS) entry which is preliminary data.</text>
</comment>
<gene>
    <name evidence="2" type="ORF">UX86_C0035G0010</name>
</gene>
<protein>
    <recommendedName>
        <fullName evidence="4">LytR/CpsA/Psr regulator C-terminal domain-containing protein</fullName>
    </recommendedName>
</protein>
<evidence type="ECO:0000313" key="2">
    <source>
        <dbReference type="EMBL" id="KKU63069.1"/>
    </source>
</evidence>
<feature type="transmembrane region" description="Helical" evidence="1">
    <location>
        <begin position="12"/>
        <end position="34"/>
    </location>
</feature>
<dbReference type="AlphaFoldDB" id="A0A0G1S0N6"/>
<evidence type="ECO:0000256" key="1">
    <source>
        <dbReference type="SAM" id="Phobius"/>
    </source>
</evidence>
<evidence type="ECO:0008006" key="4">
    <source>
        <dbReference type="Google" id="ProtNLM"/>
    </source>
</evidence>
<name>A0A0G1S0N6_9BACT</name>
<keyword evidence="1" id="KW-0812">Transmembrane</keyword>
<proteinExistence type="predicted"/>